<comment type="caution">
    <text evidence="1">The sequence shown here is derived from an EMBL/GenBank/DDBJ whole genome shotgun (WGS) entry which is preliminary data.</text>
</comment>
<dbReference type="EMBL" id="WMEU01000010">
    <property type="protein sequence ID" value="MYL55515.1"/>
    <property type="molecule type" value="Genomic_DNA"/>
</dbReference>
<accession>A0ACC7VLG7</accession>
<dbReference type="Proteomes" id="UP000466692">
    <property type="component" value="Unassembled WGS sequence"/>
</dbReference>
<evidence type="ECO:0000313" key="1">
    <source>
        <dbReference type="EMBL" id="MYL55515.1"/>
    </source>
</evidence>
<name>A0ACC7VLG7_9BACI</name>
<organism evidence="1 2">
    <name type="scientific">Pontibacillus yanchengensis</name>
    <dbReference type="NCBI Taxonomy" id="462910"/>
    <lineage>
        <taxon>Bacteria</taxon>
        <taxon>Bacillati</taxon>
        <taxon>Bacillota</taxon>
        <taxon>Bacilli</taxon>
        <taxon>Bacillales</taxon>
        <taxon>Bacillaceae</taxon>
        <taxon>Pontibacillus</taxon>
    </lineage>
</organism>
<gene>
    <name evidence="1" type="ORF">GLW08_19610</name>
</gene>
<evidence type="ECO:0000313" key="2">
    <source>
        <dbReference type="Proteomes" id="UP000466692"/>
    </source>
</evidence>
<proteinExistence type="predicted"/>
<keyword evidence="2" id="KW-1185">Reference proteome</keyword>
<sequence length="61" mass="7236">MDINVKIVCEEIKGANVFDNRFNEIEVIEEPYKDLKIRQQELMSKWDVNPNNIVNLRDALM</sequence>
<protein>
    <submittedName>
        <fullName evidence="1">Uncharacterized protein</fullName>
    </submittedName>
</protein>
<reference evidence="1" key="1">
    <citation type="submission" date="2019-11" db="EMBL/GenBank/DDBJ databases">
        <title>Genome sequences of 17 halophilic strains isolated from different environments.</title>
        <authorList>
            <person name="Furrow R.E."/>
        </authorList>
    </citation>
    <scope>NUCLEOTIDE SEQUENCE</scope>
    <source>
        <strain evidence="1">22510_22_Filter</strain>
    </source>
</reference>